<keyword evidence="2" id="KW-1133">Transmembrane helix</keyword>
<feature type="region of interest" description="Disordered" evidence="1">
    <location>
        <begin position="361"/>
        <end position="383"/>
    </location>
</feature>
<dbReference type="EMBL" id="KN817555">
    <property type="protein sequence ID" value="KJA21724.1"/>
    <property type="molecule type" value="Genomic_DNA"/>
</dbReference>
<accession>A0A0D2NSC7</accession>
<evidence type="ECO:0000256" key="1">
    <source>
        <dbReference type="SAM" id="MobiDB-lite"/>
    </source>
</evidence>
<feature type="compositionally biased region" description="Low complexity" evidence="1">
    <location>
        <begin position="516"/>
        <end position="526"/>
    </location>
</feature>
<feature type="compositionally biased region" description="Basic residues" evidence="1">
    <location>
        <begin position="538"/>
        <end position="548"/>
    </location>
</feature>
<feature type="compositionally biased region" description="Polar residues" evidence="1">
    <location>
        <begin position="669"/>
        <end position="682"/>
    </location>
</feature>
<evidence type="ECO:0000313" key="3">
    <source>
        <dbReference type="EMBL" id="KJA21724.1"/>
    </source>
</evidence>
<gene>
    <name evidence="3" type="ORF">HYPSUDRAFT_55253</name>
</gene>
<dbReference type="Proteomes" id="UP000054270">
    <property type="component" value="Unassembled WGS sequence"/>
</dbReference>
<evidence type="ECO:0000313" key="4">
    <source>
        <dbReference type="Proteomes" id="UP000054270"/>
    </source>
</evidence>
<organism evidence="3 4">
    <name type="scientific">Hypholoma sublateritium (strain FD-334 SS-4)</name>
    <dbReference type="NCBI Taxonomy" id="945553"/>
    <lineage>
        <taxon>Eukaryota</taxon>
        <taxon>Fungi</taxon>
        <taxon>Dikarya</taxon>
        <taxon>Basidiomycota</taxon>
        <taxon>Agaricomycotina</taxon>
        <taxon>Agaricomycetes</taxon>
        <taxon>Agaricomycetidae</taxon>
        <taxon>Agaricales</taxon>
        <taxon>Agaricineae</taxon>
        <taxon>Strophariaceae</taxon>
        <taxon>Hypholoma</taxon>
    </lineage>
</organism>
<keyword evidence="2" id="KW-0472">Membrane</keyword>
<reference evidence="4" key="1">
    <citation type="submission" date="2014-04" db="EMBL/GenBank/DDBJ databases">
        <title>Evolutionary Origins and Diversification of the Mycorrhizal Mutualists.</title>
        <authorList>
            <consortium name="DOE Joint Genome Institute"/>
            <consortium name="Mycorrhizal Genomics Consortium"/>
            <person name="Kohler A."/>
            <person name="Kuo A."/>
            <person name="Nagy L.G."/>
            <person name="Floudas D."/>
            <person name="Copeland A."/>
            <person name="Barry K.W."/>
            <person name="Cichocki N."/>
            <person name="Veneault-Fourrey C."/>
            <person name="LaButti K."/>
            <person name="Lindquist E.A."/>
            <person name="Lipzen A."/>
            <person name="Lundell T."/>
            <person name="Morin E."/>
            <person name="Murat C."/>
            <person name="Riley R."/>
            <person name="Ohm R."/>
            <person name="Sun H."/>
            <person name="Tunlid A."/>
            <person name="Henrissat B."/>
            <person name="Grigoriev I.V."/>
            <person name="Hibbett D.S."/>
            <person name="Martin F."/>
        </authorList>
    </citation>
    <scope>NUCLEOTIDE SEQUENCE [LARGE SCALE GENOMIC DNA]</scope>
    <source>
        <strain evidence="4">FD-334 SS-4</strain>
    </source>
</reference>
<feature type="compositionally biased region" description="Basic and acidic residues" evidence="1">
    <location>
        <begin position="644"/>
        <end position="653"/>
    </location>
</feature>
<feature type="region of interest" description="Disordered" evidence="1">
    <location>
        <begin position="888"/>
        <end position="908"/>
    </location>
</feature>
<feature type="region of interest" description="Disordered" evidence="1">
    <location>
        <begin position="932"/>
        <end position="966"/>
    </location>
</feature>
<sequence length="966" mass="110375">MMDSDQDYELAVFLVPRLASFAGYHDVPLVYAVMFFFLPAFTLMTYRFVHVKTQFYELWSPNSRQKPYYAGLPDPNFKAGRHLKTQLRRCDGHTGRFDPTVSPQHFVTAFPWFGYIRRDSGKGLPEFEIAAKVWKRAGSKGGYFTEDFLYKLRVRHDAVVKDMASTSAMSFVNPEAWAGRPIEEPREISTLNLYLSFDEATDLLADAQKSIKYFDAWNRYAEASIRDYENGVMPIDRVEEADDSLVGTWLNGADETSGIALLRHRVPCFIIGQATSPRDIHRAKNALRNYNFVSSSDILRLSKDTHRADRLVATAGGQLDDLTRDLGLAKAIPAMNMEDIERASSTAQGYIDPYYTNPQVKTAPMDARRDPSTLNSVDSPVNPPAVCSPSAGKWSWWHEGTLDDSSNPCLIKVGGKNKNSSNGYRFFDRELRRYLVFDEKVNPPDNYRANVDIFGLPVPKILFMERENNKDLAKRRPSAWMYKTERPVTKDIGRLYVREETAVIVEQRASPERSSRSPSVTSPTTEKSPVPVPQNTRSRSRERTRRFSRSPSPERYEARSSRRYWKPRGDYYRPRYDEREHSRESRHRSRSASREYNSARRYEERNDDSRRRNYENRSISPSTERDRNRYSTLDIEEDWMDVDIPNKGKDKDPAPCSPRRSPSPSHNSENLSMCGSHPNSPNRLSTSYALVPHAPAVITTQLPNGGENVSLAVASTSSAIIPYMKRPNEESLQSLNSLFPALEEAPMDVRDVIARGTRTKFLAIWNFPVYFLWKHVVEWVLMVLDDLPKVILERVLRTNQDGNQVFWLKFNDEESATSFRGTVSRRRLWPGGQYCYCDFIINSDYAGANGRSSDFWQPEGLSHGRELEGAAFNNEYCSMSISAPSLRQRLGLPPLNTPATGKPSKAERRRMKEAALLGISLEELATLRRKPSLASRLGPSVENSRSVNEPSDEDNPQFVKRRRTHL</sequence>
<evidence type="ECO:0000256" key="2">
    <source>
        <dbReference type="SAM" id="Phobius"/>
    </source>
</evidence>
<feature type="compositionally biased region" description="Basic and acidic residues" evidence="1">
    <location>
        <begin position="597"/>
        <end position="615"/>
    </location>
</feature>
<proteinExistence type="predicted"/>
<keyword evidence="4" id="KW-1185">Reference proteome</keyword>
<feature type="region of interest" description="Disordered" evidence="1">
    <location>
        <begin position="507"/>
        <end position="682"/>
    </location>
</feature>
<protein>
    <submittedName>
        <fullName evidence="3">Uncharacterized protein</fullName>
    </submittedName>
</protein>
<dbReference type="OrthoDB" id="3066419at2759"/>
<dbReference type="AlphaFoldDB" id="A0A0D2NSC7"/>
<keyword evidence="2" id="KW-0812">Transmembrane</keyword>
<name>A0A0D2NSC7_HYPSF</name>
<feature type="compositionally biased region" description="Low complexity" evidence="1">
    <location>
        <begin position="657"/>
        <end position="668"/>
    </location>
</feature>
<feature type="transmembrane region" description="Helical" evidence="2">
    <location>
        <begin position="29"/>
        <end position="49"/>
    </location>
</feature>
<feature type="compositionally biased region" description="Basic and acidic residues" evidence="1">
    <location>
        <begin position="567"/>
        <end position="583"/>
    </location>
</feature>